<keyword evidence="3" id="KW-1185">Reference proteome</keyword>
<feature type="transmembrane region" description="Helical" evidence="1">
    <location>
        <begin position="58"/>
        <end position="74"/>
    </location>
</feature>
<organism evidence="2 3">
    <name type="scientific">Pedobacter ginsengiterrae</name>
    <dbReference type="NCBI Taxonomy" id="871696"/>
    <lineage>
        <taxon>Bacteria</taxon>
        <taxon>Pseudomonadati</taxon>
        <taxon>Bacteroidota</taxon>
        <taxon>Sphingobacteriia</taxon>
        <taxon>Sphingobacteriales</taxon>
        <taxon>Sphingobacteriaceae</taxon>
        <taxon>Pedobacter</taxon>
    </lineage>
</organism>
<accession>A0ABP7PWH3</accession>
<dbReference type="InterPro" id="IPR043745">
    <property type="entry name" value="DUF5690"/>
</dbReference>
<evidence type="ECO:0000256" key="1">
    <source>
        <dbReference type="SAM" id="Phobius"/>
    </source>
</evidence>
<dbReference type="Proteomes" id="UP001501081">
    <property type="component" value="Unassembled WGS sequence"/>
</dbReference>
<feature type="transmembrane region" description="Helical" evidence="1">
    <location>
        <begin position="81"/>
        <end position="100"/>
    </location>
</feature>
<gene>
    <name evidence="2" type="ORF">GCM10022246_25980</name>
</gene>
<feature type="transmembrane region" description="Helical" evidence="1">
    <location>
        <begin position="106"/>
        <end position="127"/>
    </location>
</feature>
<dbReference type="EMBL" id="BAABAK010000015">
    <property type="protein sequence ID" value="GAA3972474.1"/>
    <property type="molecule type" value="Genomic_DNA"/>
</dbReference>
<keyword evidence="1" id="KW-0812">Transmembrane</keyword>
<evidence type="ECO:0000313" key="3">
    <source>
        <dbReference type="Proteomes" id="UP001501081"/>
    </source>
</evidence>
<feature type="transmembrane region" description="Helical" evidence="1">
    <location>
        <begin position="12"/>
        <end position="30"/>
    </location>
</feature>
<keyword evidence="1" id="KW-0472">Membrane</keyword>
<name>A0ABP7PWH3_9SPHI</name>
<feature type="transmembrane region" description="Helical" evidence="1">
    <location>
        <begin position="184"/>
        <end position="202"/>
    </location>
</feature>
<reference evidence="3" key="1">
    <citation type="journal article" date="2019" name="Int. J. Syst. Evol. Microbiol.">
        <title>The Global Catalogue of Microorganisms (GCM) 10K type strain sequencing project: providing services to taxonomists for standard genome sequencing and annotation.</title>
        <authorList>
            <consortium name="The Broad Institute Genomics Platform"/>
            <consortium name="The Broad Institute Genome Sequencing Center for Infectious Disease"/>
            <person name="Wu L."/>
            <person name="Ma J."/>
        </authorList>
    </citation>
    <scope>NUCLEOTIDE SEQUENCE [LARGE SCALE GENOMIC DNA]</scope>
    <source>
        <strain evidence="3">JCM 17338</strain>
    </source>
</reference>
<keyword evidence="1" id="KW-1133">Transmembrane helix</keyword>
<evidence type="ECO:0000313" key="2">
    <source>
        <dbReference type="EMBL" id="GAA3972474.1"/>
    </source>
</evidence>
<dbReference type="Pfam" id="PF18943">
    <property type="entry name" value="DUF5690"/>
    <property type="match status" value="1"/>
</dbReference>
<comment type="caution">
    <text evidence="2">The sequence shown here is derived from an EMBL/GenBank/DDBJ whole genome shotgun (WGS) entry which is preliminary data.</text>
</comment>
<protein>
    <submittedName>
        <fullName evidence="2">Uncharacterized protein</fullName>
    </submittedName>
</protein>
<proteinExistence type="predicted"/>
<feature type="transmembrane region" description="Helical" evidence="1">
    <location>
        <begin position="139"/>
        <end position="164"/>
    </location>
</feature>
<sequence length="242" mass="27369">MDASQRKAFVKSFLPGIVFTLIIYVLLTILRDMRDNFEVEIWATLNIHDNHIYTKTDTLVSITVLVIMGLLILIRNNLKAFIVIHIIIISGFALAALATIGFDLHLIGPVAWMSIVGLGLYMAYIPYNAIFYERMIANFHFAGNIGFIIYLSDSMGYLGSASVLIYREFGTADISWGLFFKQTVYVVSLVGSIFGFASLIYFKRKTFIYKKFKTTLPKTQAKDNLLGADRSVEANKIILKYE</sequence>